<feature type="region of interest" description="Disordered" evidence="5">
    <location>
        <begin position="1"/>
        <end position="27"/>
    </location>
</feature>
<dbReference type="AlphaFoldDB" id="A0A8H3HEN3"/>
<dbReference type="InterPro" id="IPR025974">
    <property type="entry name" value="Mif2/CENP-C_cupin"/>
</dbReference>
<name>A0A8H3HEN3_9AGAM</name>
<dbReference type="GO" id="GO:0000776">
    <property type="term" value="C:kinetochore"/>
    <property type="evidence" value="ECO:0007669"/>
    <property type="project" value="InterPro"/>
</dbReference>
<dbReference type="GO" id="GO:0019237">
    <property type="term" value="F:centromeric DNA binding"/>
    <property type="evidence" value="ECO:0007669"/>
    <property type="project" value="InterPro"/>
</dbReference>
<dbReference type="GO" id="GO:0051455">
    <property type="term" value="P:spindle attachment to meiosis I kinetochore"/>
    <property type="evidence" value="ECO:0007669"/>
    <property type="project" value="TreeGrafter"/>
</dbReference>
<dbReference type="EMBL" id="CAJMWV010004614">
    <property type="protein sequence ID" value="CAE6502053.1"/>
    <property type="molecule type" value="Genomic_DNA"/>
</dbReference>
<sequence length="675" mass="75021">MGDRRRSRAELRKGAPAFVDNANTGRRTGKFIPTVQLDDDGFESIEGLFGSQAYTVDAPKQRARKQQLPTLMENSYVEEEEMSMELTRVENNADMDDYDIPEVQAAPAPVRRPVARGSSPVIDDHVPSPQRFSQSSQSTRRAKAPLNSARRSHSMMRSSSPVQPDPESEEDDPEPEPEQSRRQTLGRRSTLGNGDHSVDMELDEPTVSVVHEQEEDVEVVSPSPPPSPPKVVKKEKANISANKPSSSSGNKSSAATSGKKPSARTPTPPLPVEDDMEDDIANGLAQLDAGLEDEEDEPEPEPPARPKKVKEDEKAAAKAKPKDKGKGKEKEKEKRPRDEEEDERGSPKKSRAGKGKENTRQTTVEPVGRRKKRDFNASTPPNVRRSQRERFSPLEWWRGEKFVYGRSPDPEEGPLLVPLIKAIERPPKPPTAPLTKKGAKKSGRRIRVKKEEEHEEVALGDGVFGAPRTQEDGMDEDTEELGVVMDYATGKEVERRIAFPGARVDFNPSDGPFSFQKIFGDSDFFAAGVMKIPVGGKKPNKPSKENTFVFYCVSGAVEVKIHKSTFTIAPGGMFLAPRGKLGTFAAVFAFTRLGCYIRPVVWELQGLRSAVCPHFQVLIPGFLHLPSSYFLPLFHPPAICRSSQYGSYCLITWPCFRGLHRLLETWRHQIQGGRY</sequence>
<reference evidence="7" key="1">
    <citation type="submission" date="2021-01" db="EMBL/GenBank/DDBJ databases">
        <authorList>
            <person name="Kaushik A."/>
        </authorList>
    </citation>
    <scope>NUCLEOTIDE SEQUENCE</scope>
    <source>
        <strain evidence="7">AG3-1AP</strain>
    </source>
</reference>
<comment type="similarity">
    <text evidence="2">Belongs to the CENP-C/MIF2 family.</text>
</comment>
<evidence type="ECO:0000256" key="5">
    <source>
        <dbReference type="SAM" id="MobiDB-lite"/>
    </source>
</evidence>
<feature type="region of interest" description="Disordered" evidence="5">
    <location>
        <begin position="88"/>
        <end position="388"/>
    </location>
</feature>
<comment type="caution">
    <text evidence="7">The sequence shown here is derived from an EMBL/GenBank/DDBJ whole genome shotgun (WGS) entry which is preliminary data.</text>
</comment>
<dbReference type="SUPFAM" id="SSF51182">
    <property type="entry name" value="RmlC-like cupins"/>
    <property type="match status" value="1"/>
</dbReference>
<dbReference type="InterPro" id="IPR028386">
    <property type="entry name" value="CENP-C/Mif2/cnp3"/>
</dbReference>
<feature type="domain" description="Mif2/CENP-C cupin" evidence="6">
    <location>
        <begin position="513"/>
        <end position="580"/>
    </location>
</feature>
<gene>
    <name evidence="7" type="ORF">RDB_LOCUS120517</name>
</gene>
<protein>
    <recommendedName>
        <fullName evidence="6">Mif2/CENP-C cupin domain-containing protein</fullName>
    </recommendedName>
</protein>
<dbReference type="Pfam" id="PF11699">
    <property type="entry name" value="CENP-C_C"/>
    <property type="match status" value="1"/>
</dbReference>
<feature type="compositionally biased region" description="Low complexity" evidence="5">
    <location>
        <begin position="103"/>
        <end position="116"/>
    </location>
</feature>
<evidence type="ECO:0000256" key="2">
    <source>
        <dbReference type="ARBA" id="ARBA00010291"/>
    </source>
</evidence>
<proteinExistence type="inferred from homology"/>
<feature type="compositionally biased region" description="Acidic residues" evidence="5">
    <location>
        <begin position="166"/>
        <end position="177"/>
    </location>
</feature>
<evidence type="ECO:0000313" key="8">
    <source>
        <dbReference type="Proteomes" id="UP000663831"/>
    </source>
</evidence>
<evidence type="ECO:0000256" key="3">
    <source>
        <dbReference type="ARBA" id="ARBA00023125"/>
    </source>
</evidence>
<dbReference type="GO" id="GO:0005634">
    <property type="term" value="C:nucleus"/>
    <property type="evidence" value="ECO:0007669"/>
    <property type="project" value="UniProtKB-SubCell"/>
</dbReference>
<dbReference type="InterPro" id="IPR011051">
    <property type="entry name" value="RmlC_Cupin_sf"/>
</dbReference>
<feature type="compositionally biased region" description="Polar residues" evidence="5">
    <location>
        <begin position="182"/>
        <end position="192"/>
    </location>
</feature>
<feature type="compositionally biased region" description="Acidic residues" evidence="5">
    <location>
        <begin position="290"/>
        <end position="300"/>
    </location>
</feature>
<organism evidence="7 8">
    <name type="scientific">Rhizoctonia solani</name>
    <dbReference type="NCBI Taxonomy" id="456999"/>
    <lineage>
        <taxon>Eukaryota</taxon>
        <taxon>Fungi</taxon>
        <taxon>Dikarya</taxon>
        <taxon>Basidiomycota</taxon>
        <taxon>Agaricomycotina</taxon>
        <taxon>Agaricomycetes</taxon>
        <taxon>Cantharellales</taxon>
        <taxon>Ceratobasidiaceae</taxon>
        <taxon>Rhizoctonia</taxon>
    </lineage>
</organism>
<feature type="compositionally biased region" description="Basic and acidic residues" evidence="5">
    <location>
        <begin position="309"/>
        <end position="338"/>
    </location>
</feature>
<evidence type="ECO:0000256" key="4">
    <source>
        <dbReference type="ARBA" id="ARBA00023242"/>
    </source>
</evidence>
<feature type="compositionally biased region" description="Low complexity" evidence="5">
    <location>
        <begin position="128"/>
        <end position="139"/>
    </location>
</feature>
<dbReference type="PANTHER" id="PTHR16684:SF11">
    <property type="entry name" value="CENTROMERE PROTEIN C"/>
    <property type="match status" value="1"/>
</dbReference>
<keyword evidence="4" id="KW-0539">Nucleus</keyword>
<feature type="compositionally biased region" description="Low complexity" evidence="5">
    <location>
        <begin position="238"/>
        <end position="260"/>
    </location>
</feature>
<dbReference type="Gene3D" id="2.60.120.10">
    <property type="entry name" value="Jelly Rolls"/>
    <property type="match status" value="1"/>
</dbReference>
<accession>A0A8H3HEN3</accession>
<feature type="compositionally biased region" description="Basic and acidic residues" evidence="5">
    <location>
        <begin position="1"/>
        <end position="13"/>
    </location>
</feature>
<comment type="subcellular location">
    <subcellularLocation>
        <location evidence="1">Nucleus</location>
    </subcellularLocation>
</comment>
<feature type="region of interest" description="Disordered" evidence="5">
    <location>
        <begin position="423"/>
        <end position="444"/>
    </location>
</feature>
<dbReference type="PANTHER" id="PTHR16684">
    <property type="entry name" value="CENTROMERE PROTEIN C"/>
    <property type="match status" value="1"/>
</dbReference>
<dbReference type="GO" id="GO:0051315">
    <property type="term" value="P:attachment of mitotic spindle microtubules to kinetochore"/>
    <property type="evidence" value="ECO:0007669"/>
    <property type="project" value="TreeGrafter"/>
</dbReference>
<keyword evidence="3" id="KW-0238">DNA-binding</keyword>
<dbReference type="InterPro" id="IPR014710">
    <property type="entry name" value="RmlC-like_jellyroll"/>
</dbReference>
<dbReference type="Proteomes" id="UP000663831">
    <property type="component" value="Unassembled WGS sequence"/>
</dbReference>
<evidence type="ECO:0000313" key="7">
    <source>
        <dbReference type="EMBL" id="CAE6502053.1"/>
    </source>
</evidence>
<dbReference type="GO" id="GO:0051382">
    <property type="term" value="P:kinetochore assembly"/>
    <property type="evidence" value="ECO:0007669"/>
    <property type="project" value="InterPro"/>
</dbReference>
<evidence type="ECO:0000259" key="6">
    <source>
        <dbReference type="Pfam" id="PF11699"/>
    </source>
</evidence>
<evidence type="ECO:0000256" key="1">
    <source>
        <dbReference type="ARBA" id="ARBA00004123"/>
    </source>
</evidence>